<dbReference type="InterPro" id="IPR001055">
    <property type="entry name" value="Adrenodoxin-like"/>
</dbReference>
<keyword evidence="9" id="KW-1185">Reference proteome</keyword>
<protein>
    <submittedName>
        <fullName evidence="8">2Fe-2S iron-sulfur cluster-binding protein</fullName>
    </submittedName>
</protein>
<keyword evidence="5" id="KW-0411">Iron-sulfur</keyword>
<evidence type="ECO:0000256" key="4">
    <source>
        <dbReference type="ARBA" id="ARBA00023004"/>
    </source>
</evidence>
<feature type="domain" description="2Fe-2S ferredoxin-type" evidence="7">
    <location>
        <begin position="2"/>
        <end position="106"/>
    </location>
</feature>
<organism evidence="8 9">
    <name type="scientific">Acetobacter thailandicus</name>
    <dbReference type="NCBI Taxonomy" id="1502842"/>
    <lineage>
        <taxon>Bacteria</taxon>
        <taxon>Pseudomonadati</taxon>
        <taxon>Pseudomonadota</taxon>
        <taxon>Alphaproteobacteria</taxon>
        <taxon>Acetobacterales</taxon>
        <taxon>Acetobacteraceae</taxon>
        <taxon>Acetobacter</taxon>
    </lineage>
</organism>
<evidence type="ECO:0000256" key="5">
    <source>
        <dbReference type="ARBA" id="ARBA00023014"/>
    </source>
</evidence>
<comment type="similarity">
    <text evidence="1">Belongs to the adrenodoxin/putidaredoxin family.</text>
</comment>
<proteinExistence type="inferred from homology"/>
<dbReference type="InterPro" id="IPR018298">
    <property type="entry name" value="Adrenodoxin_Fe-S_BS"/>
</dbReference>
<dbReference type="EMBL" id="JAPIUZ010000001">
    <property type="protein sequence ID" value="MCX2563200.1"/>
    <property type="molecule type" value="Genomic_DNA"/>
</dbReference>
<gene>
    <name evidence="8" type="ORF">OQ497_04380</name>
</gene>
<keyword evidence="2" id="KW-0001">2Fe-2S</keyword>
<reference evidence="8 9" key="1">
    <citation type="submission" date="2022-11" db="EMBL/GenBank/DDBJ databases">
        <title>Genome sequencing of Acetobacter type strain.</title>
        <authorList>
            <person name="Heo J."/>
            <person name="Lee D."/>
            <person name="Han B.-H."/>
            <person name="Hong S.-B."/>
            <person name="Kwon S.-W."/>
        </authorList>
    </citation>
    <scope>NUCLEOTIDE SEQUENCE [LARGE SCALE GENOMIC DNA]</scope>
    <source>
        <strain evidence="8 9">KACC 21253</strain>
    </source>
</reference>
<evidence type="ECO:0000313" key="9">
    <source>
        <dbReference type="Proteomes" id="UP001301152"/>
    </source>
</evidence>
<evidence type="ECO:0000313" key="8">
    <source>
        <dbReference type="EMBL" id="MCX2563200.1"/>
    </source>
</evidence>
<dbReference type="CDD" id="cd00207">
    <property type="entry name" value="fer2"/>
    <property type="match status" value="1"/>
</dbReference>
<dbReference type="PROSITE" id="PS00814">
    <property type="entry name" value="ADX"/>
    <property type="match status" value="1"/>
</dbReference>
<evidence type="ECO:0000256" key="1">
    <source>
        <dbReference type="ARBA" id="ARBA00010914"/>
    </source>
</evidence>
<sequence length="107" mass="11723">MPELIFHQRDGSVRKVDAKSGVSVMQLAIQANIRGIDAECGGACACATCHVYIDESYSDRLPDLTDEESEMLEGVAAERRPNSRLACQVMVDDSMDGMGIEVPDRQF</sequence>
<evidence type="ECO:0000259" key="7">
    <source>
        <dbReference type="PROSITE" id="PS51085"/>
    </source>
</evidence>
<evidence type="ECO:0000256" key="3">
    <source>
        <dbReference type="ARBA" id="ARBA00022723"/>
    </source>
</evidence>
<keyword evidence="3" id="KW-0479">Metal-binding</keyword>
<dbReference type="SUPFAM" id="SSF54292">
    <property type="entry name" value="2Fe-2S ferredoxin-like"/>
    <property type="match status" value="1"/>
</dbReference>
<dbReference type="InterPro" id="IPR001041">
    <property type="entry name" value="2Fe-2S_ferredoxin-type"/>
</dbReference>
<dbReference type="Proteomes" id="UP001301152">
    <property type="component" value="Unassembled WGS sequence"/>
</dbReference>
<accession>A0ABT3QD52</accession>
<dbReference type="PRINTS" id="PR00355">
    <property type="entry name" value="ADRENODOXIN"/>
</dbReference>
<dbReference type="Pfam" id="PF00111">
    <property type="entry name" value="Fer2"/>
    <property type="match status" value="1"/>
</dbReference>
<evidence type="ECO:0000256" key="2">
    <source>
        <dbReference type="ARBA" id="ARBA00022714"/>
    </source>
</evidence>
<dbReference type="InterPro" id="IPR036010">
    <property type="entry name" value="2Fe-2S_ferredoxin-like_sf"/>
</dbReference>
<dbReference type="InterPro" id="IPR012675">
    <property type="entry name" value="Beta-grasp_dom_sf"/>
</dbReference>
<name>A0ABT3QD52_9PROT</name>
<dbReference type="Gene3D" id="3.10.20.30">
    <property type="match status" value="1"/>
</dbReference>
<dbReference type="RefSeq" id="WP_086554693.1">
    <property type="nucleotide sequence ID" value="NZ_JAERKY010000002.1"/>
</dbReference>
<evidence type="ECO:0000256" key="6">
    <source>
        <dbReference type="ARBA" id="ARBA00034078"/>
    </source>
</evidence>
<dbReference type="PANTHER" id="PTHR23426:SF65">
    <property type="entry name" value="FERREDOXIN-2, MITOCHONDRIAL"/>
    <property type="match status" value="1"/>
</dbReference>
<comment type="cofactor">
    <cofactor evidence="6">
        <name>[2Fe-2S] cluster</name>
        <dbReference type="ChEBI" id="CHEBI:190135"/>
    </cofactor>
</comment>
<comment type="caution">
    <text evidence="8">The sequence shown here is derived from an EMBL/GenBank/DDBJ whole genome shotgun (WGS) entry which is preliminary data.</text>
</comment>
<dbReference type="PANTHER" id="PTHR23426">
    <property type="entry name" value="FERREDOXIN/ADRENODOXIN"/>
    <property type="match status" value="1"/>
</dbReference>
<dbReference type="PROSITE" id="PS51085">
    <property type="entry name" value="2FE2S_FER_2"/>
    <property type="match status" value="1"/>
</dbReference>
<keyword evidence="4" id="KW-0408">Iron</keyword>